<dbReference type="EMBL" id="BAABEP010000002">
    <property type="protein sequence ID" value="GAA3711348.1"/>
    <property type="molecule type" value="Genomic_DNA"/>
</dbReference>
<dbReference type="InterPro" id="IPR011990">
    <property type="entry name" value="TPR-like_helical_dom_sf"/>
</dbReference>
<keyword evidence="2" id="KW-1185">Reference proteome</keyword>
<gene>
    <name evidence="1" type="ORF">GCM10023082_06450</name>
</gene>
<protein>
    <recommendedName>
        <fullName evidence="3">DNA-binding protein</fullName>
    </recommendedName>
</protein>
<dbReference type="Gene3D" id="1.25.40.10">
    <property type="entry name" value="Tetratricopeptide repeat domain"/>
    <property type="match status" value="1"/>
</dbReference>
<accession>A0ABP7DYY8</accession>
<sequence length="468" mass="50372">MRMTLFRQLVQERDWTTIETFSTHFVRARGELAQLPGNSRFAGVSVARRTFDRWMAGELKGLPQRDTRAILEHLFQQPVTRLFGAADDGGEHGAAELDGADVPAASQCLLGSGPVQGGILPPSPFLPQEGADVHRRQLLRVGSAVAALPLLPGPAKGSVSPRLGRMTPDQSEALLVHLREMWHLLVQSDNLLGPLHALTGVHQNLGVLQELLEHAGPHLRGEALLLASRYAESAAWLHEDCAADDSDTAQAEYWTNQAMAWAVEAGDDVMTAWTLFRRAQQATASGHAAPSISLSRAVQRYDHVLTPQMRAAALQQEAHGYALAGEEVACHRLIDQAEAFAAQPQGAGDGRSGHGDFATPAYLEGQRANCWLLLGRSDRAVPILSNALAAMPHVYRRDRGLLHARLATAHARTGDVDQGVDHARQALVVARSGGSTRILHETIAAVDAMRSASDTPGVAELIRAVAQS</sequence>
<dbReference type="RefSeq" id="WP_345640765.1">
    <property type="nucleotide sequence ID" value="NZ_BAABEP010000002.1"/>
</dbReference>
<name>A0ABP7DYY8_9ACTN</name>
<organism evidence="1 2">
    <name type="scientific">Streptomyces tremellae</name>
    <dbReference type="NCBI Taxonomy" id="1124239"/>
    <lineage>
        <taxon>Bacteria</taxon>
        <taxon>Bacillati</taxon>
        <taxon>Actinomycetota</taxon>
        <taxon>Actinomycetes</taxon>
        <taxon>Kitasatosporales</taxon>
        <taxon>Streptomycetaceae</taxon>
        <taxon>Streptomyces</taxon>
    </lineage>
</organism>
<evidence type="ECO:0000313" key="2">
    <source>
        <dbReference type="Proteomes" id="UP001499884"/>
    </source>
</evidence>
<dbReference type="Proteomes" id="UP001499884">
    <property type="component" value="Unassembled WGS sequence"/>
</dbReference>
<dbReference type="SUPFAM" id="SSF48452">
    <property type="entry name" value="TPR-like"/>
    <property type="match status" value="1"/>
</dbReference>
<proteinExistence type="predicted"/>
<evidence type="ECO:0000313" key="1">
    <source>
        <dbReference type="EMBL" id="GAA3711348.1"/>
    </source>
</evidence>
<comment type="caution">
    <text evidence="1">The sequence shown here is derived from an EMBL/GenBank/DDBJ whole genome shotgun (WGS) entry which is preliminary data.</text>
</comment>
<reference evidence="2" key="1">
    <citation type="journal article" date="2019" name="Int. J. Syst. Evol. Microbiol.">
        <title>The Global Catalogue of Microorganisms (GCM) 10K type strain sequencing project: providing services to taxonomists for standard genome sequencing and annotation.</title>
        <authorList>
            <consortium name="The Broad Institute Genomics Platform"/>
            <consortium name="The Broad Institute Genome Sequencing Center for Infectious Disease"/>
            <person name="Wu L."/>
            <person name="Ma J."/>
        </authorList>
    </citation>
    <scope>NUCLEOTIDE SEQUENCE [LARGE SCALE GENOMIC DNA]</scope>
    <source>
        <strain evidence="2">JCM 30846</strain>
    </source>
</reference>
<evidence type="ECO:0008006" key="3">
    <source>
        <dbReference type="Google" id="ProtNLM"/>
    </source>
</evidence>